<feature type="site" description="Important for catalytic activity and assists the phosphoryl transfer reaction to Asp8 by balancing charge and orienting the reacting groups" evidence="15">
    <location>
        <position position="115"/>
    </location>
</feature>
<dbReference type="SFLD" id="SFLDG01135">
    <property type="entry name" value="C1.5.6:_HAD__Beta-PGM__Phospha"/>
    <property type="match status" value="1"/>
</dbReference>
<keyword evidence="5 14" id="KW-0479">Metal-binding</keyword>
<keyword evidence="6 14" id="KW-0460">Magnesium</keyword>
<feature type="binding site" evidence="13">
    <location>
        <position position="24"/>
    </location>
    <ligand>
        <name>substrate</name>
    </ligand>
</feature>
<accession>A0A1J0A7M8</accession>
<comment type="catalytic activity">
    <reaction evidence="9">
        <text>beta-D-glucose 1-phosphate = beta-D-glucose 6-phosphate</text>
        <dbReference type="Rhea" id="RHEA:20113"/>
        <dbReference type="ChEBI" id="CHEBI:57684"/>
        <dbReference type="ChEBI" id="CHEBI:58247"/>
        <dbReference type="EC" id="5.4.2.6"/>
    </reaction>
</comment>
<dbReference type="NCBIfam" id="TIGR02009">
    <property type="entry name" value="PGMB-YQAB-SF"/>
    <property type="match status" value="1"/>
</dbReference>
<dbReference type="GO" id="GO:0008801">
    <property type="term" value="F:beta-phosphoglucomutase activity"/>
    <property type="evidence" value="ECO:0007669"/>
    <property type="project" value="UniProtKB-EC"/>
</dbReference>
<evidence type="ECO:0000313" key="16">
    <source>
        <dbReference type="EMBL" id="APB31911.1"/>
    </source>
</evidence>
<dbReference type="Proteomes" id="UP000191200">
    <property type="component" value="Chromosome"/>
</dbReference>
<evidence type="ECO:0000256" key="15">
    <source>
        <dbReference type="PIRSR" id="PIRSR610972-4"/>
    </source>
</evidence>
<dbReference type="Pfam" id="PF00702">
    <property type="entry name" value="Hydrolase"/>
    <property type="match status" value="1"/>
</dbReference>
<evidence type="ECO:0000256" key="7">
    <source>
        <dbReference type="ARBA" id="ARBA00023235"/>
    </source>
</evidence>
<dbReference type="OrthoDB" id="9797743at2"/>
<dbReference type="PANTHER" id="PTHR46193">
    <property type="entry name" value="6-PHOSPHOGLUCONATE PHOSPHATASE"/>
    <property type="match status" value="1"/>
</dbReference>
<dbReference type="GO" id="GO:0000287">
    <property type="term" value="F:magnesium ion binding"/>
    <property type="evidence" value="ECO:0007669"/>
    <property type="project" value="InterPro"/>
</dbReference>
<reference evidence="16 17" key="1">
    <citation type="submission" date="2016-09" db="EMBL/GenBank/DDBJ databases">
        <title>Vagococcus teuberi sp. nov., isolated from the Malian artisanal sour milk fene.</title>
        <authorList>
            <person name="Wullschleger S."/>
            <person name="Seifert C."/>
            <person name="Baumgartner S."/>
            <person name="Lacroix C."/>
            <person name="Bonfoh B."/>
            <person name="Stevens M.J."/>
            <person name="Meile L."/>
        </authorList>
    </citation>
    <scope>NUCLEOTIDE SEQUENCE [LARGE SCALE GENOMIC DNA]</scope>
    <source>
        <strain evidence="16 17">DSM 21459</strain>
    </source>
</reference>
<dbReference type="Gene3D" id="1.10.150.240">
    <property type="entry name" value="Putative phosphatase, domain 2"/>
    <property type="match status" value="1"/>
</dbReference>
<dbReference type="NCBIfam" id="TIGR01509">
    <property type="entry name" value="HAD-SF-IA-v3"/>
    <property type="match status" value="1"/>
</dbReference>
<feature type="binding site" evidence="13">
    <location>
        <position position="51"/>
    </location>
    <ligand>
        <name>substrate</name>
    </ligand>
</feature>
<dbReference type="InterPro" id="IPR010972">
    <property type="entry name" value="Beta-PGM"/>
</dbReference>
<evidence type="ECO:0000256" key="4">
    <source>
        <dbReference type="ARBA" id="ARBA00022553"/>
    </source>
</evidence>
<feature type="binding site" evidence="14">
    <location>
        <position position="10"/>
    </location>
    <ligand>
        <name>Mg(2+)</name>
        <dbReference type="ChEBI" id="CHEBI:18420"/>
    </ligand>
</feature>
<feature type="site" description="Important for catalytic activity and assists the phosphoryl transfer reaction to Asp8 by balancing charge and orienting the reacting groups" evidence="15">
    <location>
        <position position="146"/>
    </location>
</feature>
<keyword evidence="8" id="KW-0119">Carbohydrate metabolism</keyword>
<feature type="active site" description="Nucleophile" evidence="12">
    <location>
        <position position="8"/>
    </location>
</feature>
<evidence type="ECO:0000256" key="1">
    <source>
        <dbReference type="ARBA" id="ARBA00004496"/>
    </source>
</evidence>
<dbReference type="InterPro" id="IPR006439">
    <property type="entry name" value="HAD-SF_hydro_IA"/>
</dbReference>
<keyword evidence="4" id="KW-0597">Phosphoprotein</keyword>
<dbReference type="InterPro" id="IPR036412">
    <property type="entry name" value="HAD-like_sf"/>
</dbReference>
<evidence type="ECO:0000256" key="6">
    <source>
        <dbReference type="ARBA" id="ARBA00022842"/>
    </source>
</evidence>
<proteinExistence type="inferred from homology"/>
<feature type="binding site" evidence="14">
    <location>
        <position position="170"/>
    </location>
    <ligand>
        <name>Mg(2+)</name>
        <dbReference type="ChEBI" id="CHEBI:18420"/>
    </ligand>
</feature>
<feature type="binding site" evidence="13">
    <location>
        <position position="77"/>
    </location>
    <ligand>
        <name>substrate</name>
    </ligand>
</feature>
<evidence type="ECO:0000256" key="12">
    <source>
        <dbReference type="PIRSR" id="PIRSR610972-1"/>
    </source>
</evidence>
<dbReference type="GO" id="GO:0005737">
    <property type="term" value="C:cytoplasm"/>
    <property type="evidence" value="ECO:0007669"/>
    <property type="project" value="UniProtKB-SubCell"/>
</dbReference>
<gene>
    <name evidence="16" type="ORF">BHY08_08845</name>
</gene>
<keyword evidence="3" id="KW-0963">Cytoplasm</keyword>
<comment type="similarity">
    <text evidence="2">Belongs to the HAD-like hydrolase superfamily. CbbY/CbbZ/Gph/YieH family.</text>
</comment>
<feature type="binding site" evidence="13">
    <location>
        <begin position="8"/>
        <end position="10"/>
    </location>
    <ligand>
        <name>substrate</name>
    </ligand>
</feature>
<feature type="binding site" evidence="14">
    <location>
        <position position="8"/>
    </location>
    <ligand>
        <name>Mg(2+)</name>
        <dbReference type="ChEBI" id="CHEBI:18420"/>
    </ligand>
</feature>
<dbReference type="Gene3D" id="3.40.50.1000">
    <property type="entry name" value="HAD superfamily/HAD-like"/>
    <property type="match status" value="1"/>
</dbReference>
<comment type="cofactor">
    <cofactor evidence="14">
        <name>Mg(2+)</name>
        <dbReference type="ChEBI" id="CHEBI:18420"/>
    </cofactor>
    <text evidence="14">Binds 2 magnesium ions per subunit.</text>
</comment>
<dbReference type="InterPro" id="IPR023198">
    <property type="entry name" value="PGP-like_dom2"/>
</dbReference>
<evidence type="ECO:0000256" key="10">
    <source>
        <dbReference type="ARBA" id="ARBA00044968"/>
    </source>
</evidence>
<comment type="subcellular location">
    <subcellularLocation>
        <location evidence="1">Cytoplasm</location>
    </subcellularLocation>
</comment>
<keyword evidence="17" id="KW-1185">Reference proteome</keyword>
<dbReference type="InterPro" id="IPR023214">
    <property type="entry name" value="HAD_sf"/>
</dbReference>
<protein>
    <recommendedName>
        <fullName evidence="11">Beta-phosphoglucomutase</fullName>
        <ecNumber evidence="10">5.4.2.6</ecNumber>
    </recommendedName>
</protein>
<sequence length="227" mass="25205">MFKGVLFDLDGVITDTADYHYKAWKSLAEELDIEIDREFNEQLKGVSREDSLDLILKHGKKRNTVDDDTFRKLAEKKNDVYVKMIQSFSEEDIFPGILSLLKELKQHHIKIALASASKNGPLLLEKMNLTHYFDAIVDPSSIALGKPAPDIFIAAADAIDCPISSCIGIEDSQAGITAIKKSSALPIGIGRSNDLGTDISLVSNTNDLTYDFLTSTWENNKKKLTQK</sequence>
<dbReference type="PANTHER" id="PTHR46193:SF18">
    <property type="entry name" value="HEXITOL PHOSPHATASE B"/>
    <property type="match status" value="1"/>
</dbReference>
<evidence type="ECO:0000256" key="3">
    <source>
        <dbReference type="ARBA" id="ARBA00022490"/>
    </source>
</evidence>
<dbReference type="SFLD" id="SFLDG01129">
    <property type="entry name" value="C1.5:_HAD__Beta-PGM__Phosphata"/>
    <property type="match status" value="1"/>
</dbReference>
<feature type="binding site" evidence="13">
    <location>
        <position position="146"/>
    </location>
    <ligand>
        <name>substrate</name>
    </ligand>
</feature>
<dbReference type="SFLD" id="SFLDS00003">
    <property type="entry name" value="Haloacid_Dehalogenase"/>
    <property type="match status" value="1"/>
</dbReference>
<dbReference type="AlphaFoldDB" id="A0A1J0A7M8"/>
<dbReference type="RefSeq" id="WP_071457515.1">
    <property type="nucleotide sequence ID" value="NZ_CP017267.1"/>
</dbReference>
<evidence type="ECO:0000313" key="17">
    <source>
        <dbReference type="Proteomes" id="UP000191200"/>
    </source>
</evidence>
<evidence type="ECO:0000256" key="11">
    <source>
        <dbReference type="ARBA" id="ARBA00044991"/>
    </source>
</evidence>
<dbReference type="FunFam" id="1.10.150.240:FF:000010">
    <property type="entry name" value="Beta-phosphoglucomutase"/>
    <property type="match status" value="1"/>
</dbReference>
<evidence type="ECO:0000256" key="9">
    <source>
        <dbReference type="ARBA" id="ARBA00044926"/>
    </source>
</evidence>
<dbReference type="SFLD" id="SFLDF00046">
    <property type="entry name" value="beta-phosphoglucomutase"/>
    <property type="match status" value="1"/>
</dbReference>
<evidence type="ECO:0000256" key="14">
    <source>
        <dbReference type="PIRSR" id="PIRSR610972-3"/>
    </source>
</evidence>
<keyword evidence="7" id="KW-0413">Isomerase</keyword>
<feature type="binding site" evidence="13">
    <location>
        <begin position="43"/>
        <end position="48"/>
    </location>
    <ligand>
        <name>substrate</name>
    </ligand>
</feature>
<feature type="binding site" evidence="14">
    <location>
        <position position="171"/>
    </location>
    <ligand>
        <name>Mg(2+)</name>
        <dbReference type="ChEBI" id="CHEBI:18420"/>
    </ligand>
</feature>
<dbReference type="EC" id="5.4.2.6" evidence="10"/>
<evidence type="ECO:0000256" key="5">
    <source>
        <dbReference type="ARBA" id="ARBA00022723"/>
    </source>
</evidence>
<evidence type="ECO:0000256" key="8">
    <source>
        <dbReference type="ARBA" id="ARBA00023277"/>
    </source>
</evidence>
<dbReference type="SUPFAM" id="SSF56784">
    <property type="entry name" value="HAD-like"/>
    <property type="match status" value="1"/>
</dbReference>
<evidence type="ECO:0000256" key="13">
    <source>
        <dbReference type="PIRSR" id="PIRSR610972-2"/>
    </source>
</evidence>
<feature type="active site" description="Proton donor/acceptor" evidence="12">
    <location>
        <position position="10"/>
    </location>
</feature>
<organism evidence="16 17">
    <name type="scientific">Vagococcus teuberi</name>
    <dbReference type="NCBI Taxonomy" id="519472"/>
    <lineage>
        <taxon>Bacteria</taxon>
        <taxon>Bacillati</taxon>
        <taxon>Bacillota</taxon>
        <taxon>Bacilli</taxon>
        <taxon>Lactobacillales</taxon>
        <taxon>Enterococcaceae</taxon>
        <taxon>Vagococcus</taxon>
    </lineage>
</organism>
<feature type="binding site" evidence="13">
    <location>
        <begin position="115"/>
        <end position="119"/>
    </location>
    <ligand>
        <name>substrate</name>
    </ligand>
</feature>
<dbReference type="InterPro" id="IPR010976">
    <property type="entry name" value="B-phosphoglucomutase_hydrolase"/>
</dbReference>
<dbReference type="CDD" id="cd02598">
    <property type="entry name" value="HAD_BPGM"/>
    <property type="match status" value="1"/>
</dbReference>
<dbReference type="STRING" id="519472.BHY08_08845"/>
<dbReference type="NCBIfam" id="TIGR01990">
    <property type="entry name" value="bPGM"/>
    <property type="match status" value="1"/>
</dbReference>
<dbReference type="GO" id="GO:0005975">
    <property type="term" value="P:carbohydrate metabolic process"/>
    <property type="evidence" value="ECO:0007669"/>
    <property type="project" value="InterPro"/>
</dbReference>
<dbReference type="EMBL" id="CP017267">
    <property type="protein sequence ID" value="APB31911.1"/>
    <property type="molecule type" value="Genomic_DNA"/>
</dbReference>
<dbReference type="KEGG" id="vte:BHY08_08845"/>
<name>A0A1J0A7M8_9ENTE</name>
<evidence type="ECO:0000256" key="2">
    <source>
        <dbReference type="ARBA" id="ARBA00006171"/>
    </source>
</evidence>
<dbReference type="InterPro" id="IPR051600">
    <property type="entry name" value="Beta-PGM-like"/>
</dbReference>